<sequence length="205" mass="22579">MSGIESLRPLYIRRDPDRSRDEANEETVTAVGAQFPSGTIVIEWRREAFEEDEQTNKPVRSTYQTVADAEKASGGEVVFQNGWNVNDDGPDIDRGEEIVTDGGQAEFFELVADEFPVASGKVSDPDGATAYDALAVRVQPEDHPRLKMAGFKSPQTLYVLFSPGGRPLADYDPFRLKRECPGPADWLVDQLQALSDEAFSEGGHV</sequence>
<comment type="caution">
    <text evidence="2">The sequence shown here is derived from an EMBL/GenBank/DDBJ whole genome shotgun (WGS) entry which is preliminary data.</text>
</comment>
<gene>
    <name evidence="2" type="ORF">ACFR9U_17260</name>
</gene>
<dbReference type="RefSeq" id="WP_247378387.1">
    <property type="nucleotide sequence ID" value="NZ_JALLGV010000005.1"/>
</dbReference>
<dbReference type="Proteomes" id="UP001597119">
    <property type="component" value="Unassembled WGS sequence"/>
</dbReference>
<proteinExistence type="predicted"/>
<dbReference type="EMBL" id="JBHUDJ010000014">
    <property type="protein sequence ID" value="MFD1588730.1"/>
    <property type="molecule type" value="Genomic_DNA"/>
</dbReference>
<evidence type="ECO:0000256" key="1">
    <source>
        <dbReference type="SAM" id="MobiDB-lite"/>
    </source>
</evidence>
<evidence type="ECO:0000313" key="3">
    <source>
        <dbReference type="Proteomes" id="UP001597119"/>
    </source>
</evidence>
<feature type="region of interest" description="Disordered" evidence="1">
    <location>
        <begin position="1"/>
        <end position="28"/>
    </location>
</feature>
<accession>A0ABD6CGJ4</accession>
<protein>
    <submittedName>
        <fullName evidence="2">Uncharacterized protein</fullName>
    </submittedName>
</protein>
<dbReference type="AlphaFoldDB" id="A0ABD6CGJ4"/>
<reference evidence="2 3" key="1">
    <citation type="journal article" date="2019" name="Int. J. Syst. Evol. Microbiol.">
        <title>The Global Catalogue of Microorganisms (GCM) 10K type strain sequencing project: providing services to taxonomists for standard genome sequencing and annotation.</title>
        <authorList>
            <consortium name="The Broad Institute Genomics Platform"/>
            <consortium name="The Broad Institute Genome Sequencing Center for Infectious Disease"/>
            <person name="Wu L."/>
            <person name="Ma J."/>
        </authorList>
    </citation>
    <scope>NUCLEOTIDE SEQUENCE [LARGE SCALE GENOMIC DNA]</scope>
    <source>
        <strain evidence="2 3">CGMCC 1.12125</strain>
    </source>
</reference>
<name>A0ABD6CGJ4_9EURY</name>
<evidence type="ECO:0000313" key="2">
    <source>
        <dbReference type="EMBL" id="MFD1588730.1"/>
    </source>
</evidence>
<feature type="compositionally biased region" description="Basic and acidic residues" evidence="1">
    <location>
        <begin position="12"/>
        <end position="22"/>
    </location>
</feature>
<keyword evidence="3" id="KW-1185">Reference proteome</keyword>
<organism evidence="2 3">
    <name type="scientific">Halorientalis brevis</name>
    <dbReference type="NCBI Taxonomy" id="1126241"/>
    <lineage>
        <taxon>Archaea</taxon>
        <taxon>Methanobacteriati</taxon>
        <taxon>Methanobacteriota</taxon>
        <taxon>Stenosarchaea group</taxon>
        <taxon>Halobacteria</taxon>
        <taxon>Halobacteriales</taxon>
        <taxon>Haloarculaceae</taxon>
        <taxon>Halorientalis</taxon>
    </lineage>
</organism>